<name>A0A136JDD8_9PEZI</name>
<feature type="compositionally biased region" description="Polar residues" evidence="1">
    <location>
        <begin position="149"/>
        <end position="158"/>
    </location>
</feature>
<feature type="compositionally biased region" description="Basic residues" evidence="1">
    <location>
        <begin position="1"/>
        <end position="17"/>
    </location>
</feature>
<keyword evidence="3" id="KW-1185">Reference proteome</keyword>
<accession>A0A136JDD8</accession>
<evidence type="ECO:0000256" key="1">
    <source>
        <dbReference type="SAM" id="MobiDB-lite"/>
    </source>
</evidence>
<dbReference type="Proteomes" id="UP000070501">
    <property type="component" value="Unassembled WGS sequence"/>
</dbReference>
<feature type="compositionally biased region" description="Basic and acidic residues" evidence="1">
    <location>
        <begin position="184"/>
        <end position="193"/>
    </location>
</feature>
<dbReference type="EMBL" id="KQ964246">
    <property type="protein sequence ID" value="KXJ95181.1"/>
    <property type="molecule type" value="Genomic_DNA"/>
</dbReference>
<feature type="compositionally biased region" description="Basic residues" evidence="1">
    <location>
        <begin position="299"/>
        <end position="312"/>
    </location>
</feature>
<feature type="compositionally biased region" description="Acidic residues" evidence="1">
    <location>
        <begin position="324"/>
        <end position="333"/>
    </location>
</feature>
<dbReference type="AlphaFoldDB" id="A0A136JDD8"/>
<protein>
    <submittedName>
        <fullName evidence="2">Uncharacterized protein</fullName>
    </submittedName>
</protein>
<feature type="compositionally biased region" description="Basic and acidic residues" evidence="1">
    <location>
        <begin position="62"/>
        <end position="76"/>
    </location>
</feature>
<sequence>MTRRQHSNTSGRRRHRDRGASSRPVDPDFEDQGSAAGDTSEPTRMGPWFISNNESGMNRMSSHFEDFDMGRCRDRSGLAPRAAAATGDSRGAGGDHGYPPRRRFHLEDDVYTSPPRPPPSSSATARADSPTCGVGDDDYMDASHGSRYAPSSTRSNDYGSHRSERFSDRSPITGSYMSGGRSRRGSDLGDLARHVPAGPPHRRFSGSDDGSDADSDRFPAGYITVRRFRGHGPHGAFHGTRVRETYHGRSFAGPMGPPSMMFGRPPFFFDRHPTFFEGGPPSFDDEDDDFGRDVSPPPRRCHRHHHRHHRRSGPQGGRWGTEYIEVEVDSDQD</sequence>
<feature type="compositionally biased region" description="Polar residues" evidence="1">
    <location>
        <begin position="50"/>
        <end position="61"/>
    </location>
</feature>
<evidence type="ECO:0000313" key="3">
    <source>
        <dbReference type="Proteomes" id="UP000070501"/>
    </source>
</evidence>
<reference evidence="3" key="1">
    <citation type="submission" date="2016-02" db="EMBL/GenBank/DDBJ databases">
        <title>Draft genome sequence of Microdochium bolleyi, a fungal endophyte of beachgrass.</title>
        <authorList>
            <consortium name="DOE Joint Genome Institute"/>
            <person name="David A.S."/>
            <person name="May G."/>
            <person name="Haridas S."/>
            <person name="Lim J."/>
            <person name="Wang M."/>
            <person name="Labutti K."/>
            <person name="Lipzen A."/>
            <person name="Barry K."/>
            <person name="Grigoriev I.V."/>
        </authorList>
    </citation>
    <scope>NUCLEOTIDE SEQUENCE [LARGE SCALE GENOMIC DNA]</scope>
    <source>
        <strain evidence="3">J235TASD1</strain>
    </source>
</reference>
<evidence type="ECO:0000313" key="2">
    <source>
        <dbReference type="EMBL" id="KXJ95181.1"/>
    </source>
</evidence>
<proteinExistence type="predicted"/>
<gene>
    <name evidence="2" type="ORF">Micbo1qcDRAFT_200610</name>
</gene>
<feature type="region of interest" description="Disordered" evidence="1">
    <location>
        <begin position="276"/>
        <end position="333"/>
    </location>
</feature>
<dbReference type="InParanoid" id="A0A136JDD8"/>
<organism evidence="2 3">
    <name type="scientific">Microdochium bolleyi</name>
    <dbReference type="NCBI Taxonomy" id="196109"/>
    <lineage>
        <taxon>Eukaryota</taxon>
        <taxon>Fungi</taxon>
        <taxon>Dikarya</taxon>
        <taxon>Ascomycota</taxon>
        <taxon>Pezizomycotina</taxon>
        <taxon>Sordariomycetes</taxon>
        <taxon>Xylariomycetidae</taxon>
        <taxon>Xylariales</taxon>
        <taxon>Microdochiaceae</taxon>
        <taxon>Microdochium</taxon>
    </lineage>
</organism>
<feature type="compositionally biased region" description="Low complexity" evidence="1">
    <location>
        <begin position="121"/>
        <end position="131"/>
    </location>
</feature>
<feature type="compositionally biased region" description="Basic and acidic residues" evidence="1">
    <location>
        <begin position="159"/>
        <end position="168"/>
    </location>
</feature>
<feature type="region of interest" description="Disordered" evidence="1">
    <location>
        <begin position="1"/>
        <end position="218"/>
    </location>
</feature>